<dbReference type="PROSITE" id="PS51257">
    <property type="entry name" value="PROKAR_LIPOPROTEIN"/>
    <property type="match status" value="1"/>
</dbReference>
<evidence type="ECO:0000313" key="1">
    <source>
        <dbReference type="EMBL" id="CAI8937155.1"/>
    </source>
</evidence>
<evidence type="ECO:0008006" key="3">
    <source>
        <dbReference type="Google" id="ProtNLM"/>
    </source>
</evidence>
<organism evidence="1 2">
    <name type="scientific">Methylocaldum szegediense</name>
    <dbReference type="NCBI Taxonomy" id="73780"/>
    <lineage>
        <taxon>Bacteria</taxon>
        <taxon>Pseudomonadati</taxon>
        <taxon>Pseudomonadota</taxon>
        <taxon>Gammaproteobacteria</taxon>
        <taxon>Methylococcales</taxon>
        <taxon>Methylococcaceae</taxon>
        <taxon>Methylocaldum</taxon>
    </lineage>
</organism>
<keyword evidence="2" id="KW-1185">Reference proteome</keyword>
<gene>
    <name evidence="1" type="ORF">MSZNOR_4165</name>
</gene>
<sequence>MFMRLRSLAGWVIAALTAAVFGCADQSLLYTIESESVAEITVSGTKQDVAASHPTLFDLYVSGESNTVRVPAGSAVRTLWISGANHRITVLAGASVQSIRVAGMGTTIELPASLHVTIGSSSEGQPGNPFH</sequence>
<evidence type="ECO:0000313" key="2">
    <source>
        <dbReference type="Proteomes" id="UP001162030"/>
    </source>
</evidence>
<proteinExistence type="predicted"/>
<reference evidence="1 2" key="1">
    <citation type="submission" date="2023-03" db="EMBL/GenBank/DDBJ databases">
        <authorList>
            <person name="Pearce D."/>
        </authorList>
    </citation>
    <scope>NUCLEOTIDE SEQUENCE [LARGE SCALE GENOMIC DNA]</scope>
    <source>
        <strain evidence="1">Msz</strain>
    </source>
</reference>
<accession>A0ABM9I772</accession>
<dbReference type="Proteomes" id="UP001162030">
    <property type="component" value="Chromosome"/>
</dbReference>
<protein>
    <recommendedName>
        <fullName evidence="3">Auto-transporter adhesin head GIN domain-containing protein</fullName>
    </recommendedName>
</protein>
<dbReference type="EMBL" id="OX458333">
    <property type="protein sequence ID" value="CAI8937155.1"/>
    <property type="molecule type" value="Genomic_DNA"/>
</dbReference>
<name>A0ABM9I772_9GAMM</name>